<evidence type="ECO:0000256" key="2">
    <source>
        <dbReference type="ARBA" id="ARBA00022771"/>
    </source>
</evidence>
<dbReference type="PROSITE" id="PS51044">
    <property type="entry name" value="ZF_SP_RING"/>
    <property type="match status" value="1"/>
</dbReference>
<evidence type="ECO:0000313" key="7">
    <source>
        <dbReference type="EMBL" id="PSR98960.1"/>
    </source>
</evidence>
<evidence type="ECO:0000256" key="3">
    <source>
        <dbReference type="ARBA" id="ARBA00022833"/>
    </source>
</evidence>
<sequence length="1012" mass="113269">MDTRPAATAAVASASPAAQSSPSYIIQGAALPEAPQAMQPPSLIQQSLSEAPANQAVILDLTLSPTASATGGAPRNGTTASDGSNPHKRRRLEIENANINADAVSMLFRGLGDSLEQKIASLGGLQSLYRADRTRFQLLMLACQRQDAVFLHLHLMLCSWSLNPDARLQIPPNAVKAVSRAFEVIQVFIYNNSDITMANLEWFAGFGPPEIAHAHSQTSVQAADFLMSLGDTNQFQPSISDRGYPYLFDELLGVYKCTSHVMQNIMFEAARQLLNYHEPFYARAQQLFEFDRHNHLDETGRTRPIPLFPADPNEIPRQNAKLIREYQNLAAQAFDMMHARPGAMTHQQQQQQQQVQWMRPAGYTRQSIQFQPIQTAHLQPANAGSSPNTVGRMAYLNVVPIQVPSQVDTSYNRNSRPPVMSPTMQHPTQFPNPAMNSNVGSPEYQQRSSQPTLNWNVYRPEYSANLSPTANVFPSMLANANHVAAVPAGRQQVRAINQTYIMPYSPQAAQQQVVSGPAMLTSDSRSYFAETQQRMRPLSPPTSATFPLPPQRGRGQPPGVPMQIPSHNIHTNATAQAAASRSRSTLLRTPPSYEARFIPPSDFNIDRSQYPHSHHELKSLFMSLHQAHVRSPPRTRRVGEVDERYYQSVQSLALAPFRLTYCHDVDFNISGDDFARTHQRPKSPSPLQPSSLTRQYWHGSLRFRIRCCRLRSDGPVEESDWVCKEVMWPQHIFIDLNGHKLSIRREAHNGKDLPAEVTDHLLAGKNRLKVIVPRAGPTAPDRRGNIFYLAIEVTETVRHSDLLNEIQTQRRQDRHVTLNKIRSRITAVPEEDGIAIVDRSGADASELSVGLTDPFSSRIYKTPARGIACAHMECFDLETWLNTRPIKQQLKCSHEDVCTCPKNMEPTEPDRWKCPICSGDARPKSLYIDGFLADVRHELQEQNKLHTRSILVDADGKWRPVDLEEEDDDEEEGSDGDGPHVRKGSVSVKKDLEPIIESASVQRRAIEVIELD</sequence>
<dbReference type="GO" id="GO:0061665">
    <property type="term" value="F:SUMO ligase activity"/>
    <property type="evidence" value="ECO:0007669"/>
    <property type="project" value="TreeGrafter"/>
</dbReference>
<dbReference type="OrthoDB" id="27975at2759"/>
<keyword evidence="2 4" id="KW-0863">Zinc-finger</keyword>
<dbReference type="PANTHER" id="PTHR10782:SF4">
    <property type="entry name" value="TONALLI, ISOFORM E"/>
    <property type="match status" value="1"/>
</dbReference>
<gene>
    <name evidence="7" type="ORF">BD289DRAFT_64721</name>
</gene>
<evidence type="ECO:0000256" key="1">
    <source>
        <dbReference type="ARBA" id="ARBA00022723"/>
    </source>
</evidence>
<dbReference type="Gene3D" id="3.30.40.10">
    <property type="entry name" value="Zinc/RING finger domain, C3HC4 (zinc finger)"/>
    <property type="match status" value="1"/>
</dbReference>
<accession>A0A2T3AHU2</accession>
<protein>
    <recommendedName>
        <fullName evidence="6">SP-RING-type domain-containing protein</fullName>
    </recommendedName>
</protein>
<keyword evidence="8" id="KW-1185">Reference proteome</keyword>
<dbReference type="AlphaFoldDB" id="A0A2T3AHU2"/>
<reference evidence="7 8" key="1">
    <citation type="journal article" date="2018" name="Mycol. Prog.">
        <title>Coniella lustricola, a new species from submerged detritus.</title>
        <authorList>
            <person name="Raudabaugh D.B."/>
            <person name="Iturriaga T."/>
            <person name="Carver A."/>
            <person name="Mondo S."/>
            <person name="Pangilinan J."/>
            <person name="Lipzen A."/>
            <person name="He G."/>
            <person name="Amirebrahimi M."/>
            <person name="Grigoriev I.V."/>
            <person name="Miller A.N."/>
        </authorList>
    </citation>
    <scope>NUCLEOTIDE SEQUENCE [LARGE SCALE GENOMIC DNA]</scope>
    <source>
        <strain evidence="7 8">B22-T-1</strain>
    </source>
</reference>
<evidence type="ECO:0000256" key="5">
    <source>
        <dbReference type="SAM" id="MobiDB-lite"/>
    </source>
</evidence>
<feature type="domain" description="SP-RING-type" evidence="6">
    <location>
        <begin position="830"/>
        <end position="941"/>
    </location>
</feature>
<organism evidence="7 8">
    <name type="scientific">Coniella lustricola</name>
    <dbReference type="NCBI Taxonomy" id="2025994"/>
    <lineage>
        <taxon>Eukaryota</taxon>
        <taxon>Fungi</taxon>
        <taxon>Dikarya</taxon>
        <taxon>Ascomycota</taxon>
        <taxon>Pezizomycotina</taxon>
        <taxon>Sordariomycetes</taxon>
        <taxon>Sordariomycetidae</taxon>
        <taxon>Diaporthales</taxon>
        <taxon>Schizoparmaceae</taxon>
        <taxon>Coniella</taxon>
    </lineage>
</organism>
<dbReference type="InParanoid" id="A0A2T3AHU2"/>
<dbReference type="GO" id="GO:0008270">
    <property type="term" value="F:zinc ion binding"/>
    <property type="evidence" value="ECO:0007669"/>
    <property type="project" value="UniProtKB-KW"/>
</dbReference>
<feature type="compositionally biased region" description="Acidic residues" evidence="5">
    <location>
        <begin position="963"/>
        <end position="975"/>
    </location>
</feature>
<dbReference type="PANTHER" id="PTHR10782">
    <property type="entry name" value="ZINC FINGER MIZ DOMAIN-CONTAINING PROTEIN"/>
    <property type="match status" value="1"/>
</dbReference>
<dbReference type="InterPro" id="IPR013083">
    <property type="entry name" value="Znf_RING/FYVE/PHD"/>
</dbReference>
<feature type="region of interest" description="Disordered" evidence="5">
    <location>
        <begin position="68"/>
        <end position="88"/>
    </location>
</feature>
<keyword evidence="3" id="KW-0862">Zinc</keyword>
<dbReference type="InterPro" id="IPR004181">
    <property type="entry name" value="Znf_MIZ"/>
</dbReference>
<evidence type="ECO:0000313" key="8">
    <source>
        <dbReference type="Proteomes" id="UP000241462"/>
    </source>
</evidence>
<dbReference type="GO" id="GO:0000785">
    <property type="term" value="C:chromatin"/>
    <property type="evidence" value="ECO:0007669"/>
    <property type="project" value="TreeGrafter"/>
</dbReference>
<dbReference type="Proteomes" id="UP000241462">
    <property type="component" value="Unassembled WGS sequence"/>
</dbReference>
<keyword evidence="1" id="KW-0479">Metal-binding</keyword>
<dbReference type="GO" id="GO:0016925">
    <property type="term" value="P:protein sumoylation"/>
    <property type="evidence" value="ECO:0007669"/>
    <property type="project" value="TreeGrafter"/>
</dbReference>
<proteinExistence type="predicted"/>
<dbReference type="EMBL" id="KZ678387">
    <property type="protein sequence ID" value="PSR98960.1"/>
    <property type="molecule type" value="Genomic_DNA"/>
</dbReference>
<evidence type="ECO:0000256" key="4">
    <source>
        <dbReference type="PROSITE-ProRule" id="PRU00452"/>
    </source>
</evidence>
<feature type="region of interest" description="Disordered" evidence="5">
    <location>
        <begin position="529"/>
        <end position="558"/>
    </location>
</feature>
<dbReference type="STRING" id="2025994.A0A2T3AHU2"/>
<name>A0A2T3AHU2_9PEZI</name>
<feature type="region of interest" description="Disordered" evidence="5">
    <location>
        <begin position="963"/>
        <end position="989"/>
    </location>
</feature>
<evidence type="ECO:0000259" key="6">
    <source>
        <dbReference type="PROSITE" id="PS51044"/>
    </source>
</evidence>